<dbReference type="VEuPathDB" id="FungiDB:TRICI_005116"/>
<accession>A0A642UVU0</accession>
<dbReference type="EMBL" id="SWFS01000392">
    <property type="protein sequence ID" value="KAA8906693.1"/>
    <property type="molecule type" value="Genomic_DNA"/>
</dbReference>
<dbReference type="AlphaFoldDB" id="A0A642UVU0"/>
<reference evidence="1" key="1">
    <citation type="journal article" date="2019" name="G3 (Bethesda)">
        <title>Genome Assemblies of Two Rare Opportunistic Yeast Pathogens: Diutina rugosa (syn. Candida rugosa) and Trichomonascus ciferrii (syn. Candida ciferrii).</title>
        <authorList>
            <person name="Mixao V."/>
            <person name="Saus E."/>
            <person name="Hansen A.P."/>
            <person name="Lass-Florl C."/>
            <person name="Gabaldon T."/>
        </authorList>
    </citation>
    <scope>NUCLEOTIDE SEQUENCE</scope>
    <source>
        <strain evidence="1">CBS 4856</strain>
    </source>
</reference>
<organism evidence="1 2">
    <name type="scientific">Trichomonascus ciferrii</name>
    <dbReference type="NCBI Taxonomy" id="44093"/>
    <lineage>
        <taxon>Eukaryota</taxon>
        <taxon>Fungi</taxon>
        <taxon>Dikarya</taxon>
        <taxon>Ascomycota</taxon>
        <taxon>Saccharomycotina</taxon>
        <taxon>Dipodascomycetes</taxon>
        <taxon>Dipodascales</taxon>
        <taxon>Trichomonascaceae</taxon>
        <taxon>Trichomonascus</taxon>
        <taxon>Trichomonascus ciferrii complex</taxon>
    </lineage>
</organism>
<keyword evidence="2" id="KW-1185">Reference proteome</keyword>
<evidence type="ECO:0000313" key="1">
    <source>
        <dbReference type="EMBL" id="KAA8906693.1"/>
    </source>
</evidence>
<dbReference type="Proteomes" id="UP000761534">
    <property type="component" value="Unassembled WGS sequence"/>
</dbReference>
<protein>
    <submittedName>
        <fullName evidence="1">Uncharacterized protein</fullName>
    </submittedName>
</protein>
<sequence length="96" mass="10889">MRPDPWIGFIETTKSMVDEIGLVFPVLLKRTESNQQMWPPGAKVLVLFQMNKTKLSQAHSFGTSFKGQNQLGNNVCLNNSLLNYRSSAEFDLKIEI</sequence>
<evidence type="ECO:0000313" key="2">
    <source>
        <dbReference type="Proteomes" id="UP000761534"/>
    </source>
</evidence>
<gene>
    <name evidence="1" type="ORF">TRICI_005116</name>
</gene>
<comment type="caution">
    <text evidence="1">The sequence shown here is derived from an EMBL/GenBank/DDBJ whole genome shotgun (WGS) entry which is preliminary data.</text>
</comment>
<proteinExistence type="predicted"/>
<name>A0A642UVU0_9ASCO</name>